<name>A0ABQ9TNX5_SAGOE</name>
<feature type="non-terminal residue" evidence="2">
    <location>
        <position position="1"/>
    </location>
</feature>
<organism evidence="2 3">
    <name type="scientific">Saguinus oedipus</name>
    <name type="common">Cotton-top tamarin</name>
    <name type="synonym">Oedipomidas oedipus</name>
    <dbReference type="NCBI Taxonomy" id="9490"/>
    <lineage>
        <taxon>Eukaryota</taxon>
        <taxon>Metazoa</taxon>
        <taxon>Chordata</taxon>
        <taxon>Craniata</taxon>
        <taxon>Vertebrata</taxon>
        <taxon>Euteleostomi</taxon>
        <taxon>Mammalia</taxon>
        <taxon>Eutheria</taxon>
        <taxon>Euarchontoglires</taxon>
        <taxon>Primates</taxon>
        <taxon>Haplorrhini</taxon>
        <taxon>Platyrrhini</taxon>
        <taxon>Cebidae</taxon>
        <taxon>Callitrichinae</taxon>
        <taxon>Saguinus</taxon>
    </lineage>
</organism>
<evidence type="ECO:0000313" key="3">
    <source>
        <dbReference type="Proteomes" id="UP001266305"/>
    </source>
</evidence>
<accession>A0ABQ9TNX5</accession>
<evidence type="ECO:0000313" key="2">
    <source>
        <dbReference type="EMBL" id="KAK2085927.1"/>
    </source>
</evidence>
<evidence type="ECO:0000256" key="1">
    <source>
        <dbReference type="SAM" id="MobiDB-lite"/>
    </source>
</evidence>
<keyword evidence="3" id="KW-1185">Reference proteome</keyword>
<feature type="compositionally biased region" description="Low complexity" evidence="1">
    <location>
        <begin position="33"/>
        <end position="53"/>
    </location>
</feature>
<proteinExistence type="predicted"/>
<sequence>AGAGEEGAEPGRHRRNFPGGRQSGGVAPGSQNPEPLSSCPLRPRPSSGGSQRPEIPKPPLRPRPPPGWVSPRARRCHYTPRDPRAGPVFPEA</sequence>
<feature type="compositionally biased region" description="Pro residues" evidence="1">
    <location>
        <begin position="56"/>
        <end position="68"/>
    </location>
</feature>
<reference evidence="2 3" key="1">
    <citation type="submission" date="2023-05" db="EMBL/GenBank/DDBJ databases">
        <title>B98-5 Cell Line De Novo Hybrid Assembly: An Optical Mapping Approach.</title>
        <authorList>
            <person name="Kananen K."/>
            <person name="Auerbach J.A."/>
            <person name="Kautto E."/>
            <person name="Blachly J.S."/>
        </authorList>
    </citation>
    <scope>NUCLEOTIDE SEQUENCE [LARGE SCALE GENOMIC DNA]</scope>
    <source>
        <strain evidence="2">B95-8</strain>
        <tissue evidence="2">Cell line</tissue>
    </source>
</reference>
<gene>
    <name evidence="2" type="ORF">P7K49_035352</name>
</gene>
<feature type="non-terminal residue" evidence="2">
    <location>
        <position position="92"/>
    </location>
</feature>
<dbReference type="EMBL" id="JASSZA010000020">
    <property type="protein sequence ID" value="KAK2085927.1"/>
    <property type="molecule type" value="Genomic_DNA"/>
</dbReference>
<feature type="region of interest" description="Disordered" evidence="1">
    <location>
        <begin position="1"/>
        <end position="92"/>
    </location>
</feature>
<dbReference type="Proteomes" id="UP001266305">
    <property type="component" value="Unassembled WGS sequence"/>
</dbReference>
<protein>
    <submittedName>
        <fullName evidence="2">Uncharacterized protein</fullName>
    </submittedName>
</protein>
<comment type="caution">
    <text evidence="2">The sequence shown here is derived from an EMBL/GenBank/DDBJ whole genome shotgun (WGS) entry which is preliminary data.</text>
</comment>